<dbReference type="RefSeq" id="WP_012851039.1">
    <property type="nucleotide sequence ID" value="NC_013510.1"/>
</dbReference>
<accession>D1A4M0</accession>
<dbReference type="AlphaFoldDB" id="D1A4M0"/>
<dbReference type="EMBL" id="CP001738">
    <property type="protein sequence ID" value="ACY96255.1"/>
    <property type="molecule type" value="Genomic_DNA"/>
</dbReference>
<proteinExistence type="predicted"/>
<sequence length="79" mass="8684">MTTMTVQLGAGYWLLLGPALIALGLIIWLMLTLRAARHRPQHPEQLQGSTPHRGPIQGGIMEGDPGQRNANEKSFEPRS</sequence>
<keyword evidence="2" id="KW-1133">Transmembrane helix</keyword>
<dbReference type="KEGG" id="tcu:Tcur_0660"/>
<protein>
    <submittedName>
        <fullName evidence="3">Uncharacterized protein</fullName>
    </submittedName>
</protein>
<feature type="transmembrane region" description="Helical" evidence="2">
    <location>
        <begin position="12"/>
        <end position="31"/>
    </location>
</feature>
<feature type="region of interest" description="Disordered" evidence="1">
    <location>
        <begin position="39"/>
        <end position="79"/>
    </location>
</feature>
<reference evidence="3 4" key="1">
    <citation type="journal article" date="2011" name="Stand. Genomic Sci.">
        <title>Complete genome sequence of Thermomonospora curvata type strain (B9).</title>
        <authorList>
            <person name="Chertkov O."/>
            <person name="Sikorski J."/>
            <person name="Nolan M."/>
            <person name="Lapidus A."/>
            <person name="Lucas S."/>
            <person name="Del Rio T.G."/>
            <person name="Tice H."/>
            <person name="Cheng J.F."/>
            <person name="Goodwin L."/>
            <person name="Pitluck S."/>
            <person name="Liolios K."/>
            <person name="Ivanova N."/>
            <person name="Mavromatis K."/>
            <person name="Mikhailova N."/>
            <person name="Ovchinnikova G."/>
            <person name="Pati A."/>
            <person name="Chen A."/>
            <person name="Palaniappan K."/>
            <person name="Djao O.D."/>
            <person name="Land M."/>
            <person name="Hauser L."/>
            <person name="Chang Y.J."/>
            <person name="Jeffries C.D."/>
            <person name="Brettin T."/>
            <person name="Han C."/>
            <person name="Detter J.C."/>
            <person name="Rohde M."/>
            <person name="Goker M."/>
            <person name="Woyke T."/>
            <person name="Bristow J."/>
            <person name="Eisen J.A."/>
            <person name="Markowitz V."/>
            <person name="Hugenholtz P."/>
            <person name="Klenk H.P."/>
            <person name="Kyrpides N.C."/>
        </authorList>
    </citation>
    <scope>NUCLEOTIDE SEQUENCE [LARGE SCALE GENOMIC DNA]</scope>
    <source>
        <strain evidence="4">ATCC 19995 / DSM 43183 / JCM 3096 / KCTC 9072 / NBRC 15933 / NCIMB 10081 / Henssen B9</strain>
    </source>
</reference>
<dbReference type="OrthoDB" id="3483722at2"/>
<gene>
    <name evidence="3" type="ordered locus">Tcur_0660</name>
</gene>
<evidence type="ECO:0000313" key="3">
    <source>
        <dbReference type="EMBL" id="ACY96255.1"/>
    </source>
</evidence>
<name>D1A4M0_THECD</name>
<dbReference type="HOGENOM" id="CLU_2604879_0_0_11"/>
<organism evidence="3 4">
    <name type="scientific">Thermomonospora curvata (strain ATCC 19995 / DSM 43183 / JCM 3096 / KCTC 9072 / NBRC 15933 / NCIMB 10081 / Henssen B9)</name>
    <dbReference type="NCBI Taxonomy" id="471852"/>
    <lineage>
        <taxon>Bacteria</taxon>
        <taxon>Bacillati</taxon>
        <taxon>Actinomycetota</taxon>
        <taxon>Actinomycetes</taxon>
        <taxon>Streptosporangiales</taxon>
        <taxon>Thermomonosporaceae</taxon>
        <taxon>Thermomonospora</taxon>
    </lineage>
</organism>
<keyword evidence="2" id="KW-0472">Membrane</keyword>
<evidence type="ECO:0000256" key="1">
    <source>
        <dbReference type="SAM" id="MobiDB-lite"/>
    </source>
</evidence>
<feature type="compositionally biased region" description="Basic and acidic residues" evidence="1">
    <location>
        <begin position="70"/>
        <end position="79"/>
    </location>
</feature>
<keyword evidence="4" id="KW-1185">Reference proteome</keyword>
<dbReference type="Proteomes" id="UP000001918">
    <property type="component" value="Chromosome"/>
</dbReference>
<evidence type="ECO:0000256" key="2">
    <source>
        <dbReference type="SAM" id="Phobius"/>
    </source>
</evidence>
<evidence type="ECO:0000313" key="4">
    <source>
        <dbReference type="Proteomes" id="UP000001918"/>
    </source>
</evidence>
<keyword evidence="2" id="KW-0812">Transmembrane</keyword>